<dbReference type="AlphaFoldDB" id="A0A916UL71"/>
<accession>A0A916UL71</accession>
<sequence length="147" mass="16245">MNKQIMKQTMLSLEACDLESAREKYLEYVQSARLDRSEPIENDEQARAEFASDLSEAFDDTIHSHSDKIEKLSAIDFGPKSTVEEGAMVKLGGRFFVISVSTGTFLCDGNEIMGISTQAPIYAELEGKRAGDAVSFNGRELVIEEVV</sequence>
<dbReference type="Proteomes" id="UP000637002">
    <property type="component" value="Unassembled WGS sequence"/>
</dbReference>
<dbReference type="RefSeq" id="WP_188610773.1">
    <property type="nucleotide sequence ID" value="NZ_BMGG01000007.1"/>
</dbReference>
<dbReference type="EMBL" id="BMGG01000007">
    <property type="protein sequence ID" value="GGC76077.1"/>
    <property type="molecule type" value="Genomic_DNA"/>
</dbReference>
<protein>
    <recommendedName>
        <fullName evidence="3">Transcription elongation factor</fullName>
    </recommendedName>
</protein>
<evidence type="ECO:0008006" key="3">
    <source>
        <dbReference type="Google" id="ProtNLM"/>
    </source>
</evidence>
<gene>
    <name evidence="1" type="ORF">GCM10010994_38080</name>
</gene>
<evidence type="ECO:0000313" key="2">
    <source>
        <dbReference type="Proteomes" id="UP000637002"/>
    </source>
</evidence>
<name>A0A916UL71_9HYPH</name>
<reference evidence="1" key="1">
    <citation type="journal article" date="2014" name="Int. J. Syst. Evol. Microbiol.">
        <title>Complete genome sequence of Corynebacterium casei LMG S-19264T (=DSM 44701T), isolated from a smear-ripened cheese.</title>
        <authorList>
            <consortium name="US DOE Joint Genome Institute (JGI-PGF)"/>
            <person name="Walter F."/>
            <person name="Albersmeier A."/>
            <person name="Kalinowski J."/>
            <person name="Ruckert C."/>
        </authorList>
    </citation>
    <scope>NUCLEOTIDE SEQUENCE</scope>
    <source>
        <strain evidence="1">CGMCC 1.12919</strain>
    </source>
</reference>
<reference evidence="1" key="2">
    <citation type="submission" date="2020-09" db="EMBL/GenBank/DDBJ databases">
        <authorList>
            <person name="Sun Q."/>
            <person name="Zhou Y."/>
        </authorList>
    </citation>
    <scope>NUCLEOTIDE SEQUENCE</scope>
    <source>
        <strain evidence="1">CGMCC 1.12919</strain>
    </source>
</reference>
<comment type="caution">
    <text evidence="1">The sequence shown here is derived from an EMBL/GenBank/DDBJ whole genome shotgun (WGS) entry which is preliminary data.</text>
</comment>
<evidence type="ECO:0000313" key="1">
    <source>
        <dbReference type="EMBL" id="GGC76077.1"/>
    </source>
</evidence>
<keyword evidence="2" id="KW-1185">Reference proteome</keyword>
<proteinExistence type="predicted"/>
<organism evidence="1 2">
    <name type="scientific">Chelatococcus reniformis</name>
    <dbReference type="NCBI Taxonomy" id="1494448"/>
    <lineage>
        <taxon>Bacteria</taxon>
        <taxon>Pseudomonadati</taxon>
        <taxon>Pseudomonadota</taxon>
        <taxon>Alphaproteobacteria</taxon>
        <taxon>Hyphomicrobiales</taxon>
        <taxon>Chelatococcaceae</taxon>
        <taxon>Chelatococcus</taxon>
    </lineage>
</organism>